<proteinExistence type="predicted"/>
<name>A0A927GCL4_9BACT</name>
<gene>
    <name evidence="1" type="ORF">IC230_07110</name>
</gene>
<protein>
    <submittedName>
        <fullName evidence="1">Uncharacterized protein</fullName>
    </submittedName>
</protein>
<organism evidence="1 2">
    <name type="scientific">Spirosoma validum</name>
    <dbReference type="NCBI Taxonomy" id="2771355"/>
    <lineage>
        <taxon>Bacteria</taxon>
        <taxon>Pseudomonadati</taxon>
        <taxon>Bacteroidota</taxon>
        <taxon>Cytophagia</taxon>
        <taxon>Cytophagales</taxon>
        <taxon>Cytophagaceae</taxon>
        <taxon>Spirosoma</taxon>
    </lineage>
</organism>
<reference evidence="1" key="1">
    <citation type="submission" date="2020-09" db="EMBL/GenBank/DDBJ databases">
        <authorList>
            <person name="Kim M.K."/>
        </authorList>
    </citation>
    <scope>NUCLEOTIDE SEQUENCE</scope>
    <source>
        <strain evidence="1">BT704</strain>
    </source>
</reference>
<dbReference type="InterPro" id="IPR046508">
    <property type="entry name" value="DUF6686"/>
</dbReference>
<dbReference type="EMBL" id="JACXAA010000002">
    <property type="protein sequence ID" value="MBD2752650.1"/>
    <property type="molecule type" value="Genomic_DNA"/>
</dbReference>
<evidence type="ECO:0000313" key="1">
    <source>
        <dbReference type="EMBL" id="MBD2752650.1"/>
    </source>
</evidence>
<comment type="caution">
    <text evidence="1">The sequence shown here is derived from an EMBL/GenBank/DDBJ whole genome shotgun (WGS) entry which is preliminary data.</text>
</comment>
<accession>A0A927GCL4</accession>
<sequence>MNSCQPTVLLNHEHFCIAQCQHCQRVGLTFQNLLLGFTQDEFISLCRTIDGINFDDNSVRMPNGQLHLLINTGHPDIQFSLSKIEFDSFHTGLLQALRRLNLYQLLKTQAN</sequence>
<dbReference type="AlphaFoldDB" id="A0A927GCL4"/>
<evidence type="ECO:0000313" key="2">
    <source>
        <dbReference type="Proteomes" id="UP000653797"/>
    </source>
</evidence>
<dbReference type="Pfam" id="PF20391">
    <property type="entry name" value="DUF6686"/>
    <property type="match status" value="1"/>
</dbReference>
<dbReference type="RefSeq" id="WP_191038279.1">
    <property type="nucleotide sequence ID" value="NZ_JACXAA010000002.1"/>
</dbReference>
<dbReference type="Proteomes" id="UP000653797">
    <property type="component" value="Unassembled WGS sequence"/>
</dbReference>
<keyword evidence="2" id="KW-1185">Reference proteome</keyword>